<evidence type="ECO:0000256" key="2">
    <source>
        <dbReference type="ARBA" id="ARBA00009364"/>
    </source>
</evidence>
<dbReference type="FunFam" id="3.10.450.80:FF:000001">
    <property type="entry name" value="60S ribosomal protein L44"/>
    <property type="match status" value="1"/>
</dbReference>
<dbReference type="InterPro" id="IPR025856">
    <property type="entry name" value="HeH/LEM_domain"/>
</dbReference>
<evidence type="ECO:0000256" key="3">
    <source>
        <dbReference type="ARBA" id="ARBA00022553"/>
    </source>
</evidence>
<dbReference type="CDD" id="cd12935">
    <property type="entry name" value="LEM_like"/>
    <property type="match status" value="1"/>
</dbReference>
<evidence type="ECO:0000256" key="10">
    <source>
        <dbReference type="RuleBase" id="RU000666"/>
    </source>
</evidence>
<keyword evidence="3" id="KW-0597">Phosphoprotein</keyword>
<evidence type="ECO:0000256" key="5">
    <source>
        <dbReference type="ARBA" id="ARBA00022980"/>
    </source>
</evidence>
<keyword evidence="8" id="KW-0539">Nucleus</keyword>
<feature type="domain" description="Man1/Src1-like C-terminal" evidence="12">
    <location>
        <begin position="311"/>
        <end position="637"/>
    </location>
</feature>
<dbReference type="Pfam" id="PF09402">
    <property type="entry name" value="MSC"/>
    <property type="match status" value="1"/>
</dbReference>
<evidence type="ECO:0000313" key="15">
    <source>
        <dbReference type="Proteomes" id="UP000800035"/>
    </source>
</evidence>
<organism evidence="14 15">
    <name type="scientific">Byssothecium circinans</name>
    <dbReference type="NCBI Taxonomy" id="147558"/>
    <lineage>
        <taxon>Eukaryota</taxon>
        <taxon>Fungi</taxon>
        <taxon>Dikarya</taxon>
        <taxon>Ascomycota</taxon>
        <taxon>Pezizomycotina</taxon>
        <taxon>Dothideomycetes</taxon>
        <taxon>Pleosporomycetidae</taxon>
        <taxon>Pleosporales</taxon>
        <taxon>Massarineae</taxon>
        <taxon>Massarinaceae</taxon>
        <taxon>Byssothecium</taxon>
    </lineage>
</organism>
<reference evidence="14" key="1">
    <citation type="journal article" date="2020" name="Stud. Mycol.">
        <title>101 Dothideomycetes genomes: a test case for predicting lifestyles and emergence of pathogens.</title>
        <authorList>
            <person name="Haridas S."/>
            <person name="Albert R."/>
            <person name="Binder M."/>
            <person name="Bloem J."/>
            <person name="Labutti K."/>
            <person name="Salamov A."/>
            <person name="Andreopoulos B."/>
            <person name="Baker S."/>
            <person name="Barry K."/>
            <person name="Bills G."/>
            <person name="Bluhm B."/>
            <person name="Cannon C."/>
            <person name="Castanera R."/>
            <person name="Culley D."/>
            <person name="Daum C."/>
            <person name="Ezra D."/>
            <person name="Gonzalez J."/>
            <person name="Henrissat B."/>
            <person name="Kuo A."/>
            <person name="Liang C."/>
            <person name="Lipzen A."/>
            <person name="Lutzoni F."/>
            <person name="Magnuson J."/>
            <person name="Mondo S."/>
            <person name="Nolan M."/>
            <person name="Ohm R."/>
            <person name="Pangilinan J."/>
            <person name="Park H.-J."/>
            <person name="Ramirez L."/>
            <person name="Alfaro M."/>
            <person name="Sun H."/>
            <person name="Tritt A."/>
            <person name="Yoshinaga Y."/>
            <person name="Zwiers L.-H."/>
            <person name="Turgeon B."/>
            <person name="Goodwin S."/>
            <person name="Spatafora J."/>
            <person name="Crous P."/>
            <person name="Grigoriev I."/>
        </authorList>
    </citation>
    <scope>NUCLEOTIDE SEQUENCE</scope>
    <source>
        <strain evidence="14">CBS 675.92</strain>
    </source>
</reference>
<dbReference type="GO" id="GO:0034399">
    <property type="term" value="C:nuclear periphery"/>
    <property type="evidence" value="ECO:0007669"/>
    <property type="project" value="TreeGrafter"/>
</dbReference>
<feature type="domain" description="HeH/LEM" evidence="13">
    <location>
        <begin position="18"/>
        <end position="51"/>
    </location>
</feature>
<dbReference type="SUPFAM" id="SSF57829">
    <property type="entry name" value="Zn-binding ribosomal proteins"/>
    <property type="match status" value="1"/>
</dbReference>
<dbReference type="InterPro" id="IPR000552">
    <property type="entry name" value="Ribosomal_eL44"/>
</dbReference>
<dbReference type="GO" id="GO:0003682">
    <property type="term" value="F:chromatin binding"/>
    <property type="evidence" value="ECO:0007669"/>
    <property type="project" value="InterPro"/>
</dbReference>
<evidence type="ECO:0000256" key="8">
    <source>
        <dbReference type="ARBA" id="ARBA00023242"/>
    </source>
</evidence>
<dbReference type="InterPro" id="IPR044780">
    <property type="entry name" value="Heh2/Src1"/>
</dbReference>
<evidence type="ECO:0000256" key="11">
    <source>
        <dbReference type="SAM" id="MobiDB-lite"/>
    </source>
</evidence>
<evidence type="ECO:0000256" key="6">
    <source>
        <dbReference type="ARBA" id="ARBA00022989"/>
    </source>
</evidence>
<keyword evidence="15" id="KW-1185">Reference proteome</keyword>
<dbReference type="OrthoDB" id="2503928at2759"/>
<comment type="similarity">
    <text evidence="2 10">Belongs to the eukaryotic ribosomal protein eL42 family.</text>
</comment>
<keyword evidence="5 10" id="KW-0689">Ribosomal protein</keyword>
<name>A0A6A5UH46_9PLEO</name>
<feature type="compositionally biased region" description="Basic and acidic residues" evidence="11">
    <location>
        <begin position="206"/>
        <end position="220"/>
    </location>
</feature>
<proteinExistence type="inferred from homology"/>
<protein>
    <recommendedName>
        <fullName evidence="16">Sister chromatid separation protein-like protein</fullName>
    </recommendedName>
</protein>
<evidence type="ECO:0000256" key="9">
    <source>
        <dbReference type="ARBA" id="ARBA00023274"/>
    </source>
</evidence>
<dbReference type="GO" id="GO:0071763">
    <property type="term" value="P:nuclear membrane organization"/>
    <property type="evidence" value="ECO:0007669"/>
    <property type="project" value="TreeGrafter"/>
</dbReference>
<feature type="region of interest" description="Disordered" evidence="11">
    <location>
        <begin position="63"/>
        <end position="227"/>
    </location>
</feature>
<dbReference type="GO" id="GO:0005783">
    <property type="term" value="C:endoplasmic reticulum"/>
    <property type="evidence" value="ECO:0007669"/>
    <property type="project" value="TreeGrafter"/>
</dbReference>
<keyword evidence="4" id="KW-0812">Transmembrane</keyword>
<evidence type="ECO:0000256" key="7">
    <source>
        <dbReference type="ARBA" id="ARBA00023136"/>
    </source>
</evidence>
<dbReference type="Proteomes" id="UP000800035">
    <property type="component" value="Unassembled WGS sequence"/>
</dbReference>
<dbReference type="GO" id="GO:0006412">
    <property type="term" value="P:translation"/>
    <property type="evidence" value="ECO:0007669"/>
    <property type="project" value="InterPro"/>
</dbReference>
<dbReference type="PROSITE" id="PS01172">
    <property type="entry name" value="RIBOSOMAL_L44E"/>
    <property type="match status" value="1"/>
</dbReference>
<dbReference type="InterPro" id="IPR053708">
    <property type="entry name" value="Ribosomal_LSU_eL42"/>
</dbReference>
<evidence type="ECO:0008006" key="16">
    <source>
        <dbReference type="Google" id="ProtNLM"/>
    </source>
</evidence>
<evidence type="ECO:0000256" key="4">
    <source>
        <dbReference type="ARBA" id="ARBA00022692"/>
    </source>
</evidence>
<evidence type="ECO:0000259" key="13">
    <source>
        <dbReference type="Pfam" id="PF12949"/>
    </source>
</evidence>
<dbReference type="GO" id="GO:0003735">
    <property type="term" value="F:structural constituent of ribosome"/>
    <property type="evidence" value="ECO:0007669"/>
    <property type="project" value="InterPro"/>
</dbReference>
<dbReference type="PANTHER" id="PTHR47808:SF2">
    <property type="entry name" value="LEM DOMAIN-CONTAINING PROTEIN 2"/>
    <property type="match status" value="1"/>
</dbReference>
<keyword evidence="7" id="KW-0472">Membrane</keyword>
<dbReference type="GO" id="GO:0005637">
    <property type="term" value="C:nuclear inner membrane"/>
    <property type="evidence" value="ECO:0007669"/>
    <property type="project" value="UniProtKB-SubCell"/>
</dbReference>
<comment type="subcellular location">
    <subcellularLocation>
        <location evidence="1">Nucleus inner membrane</location>
    </subcellularLocation>
</comment>
<dbReference type="EMBL" id="ML976977">
    <property type="protein sequence ID" value="KAF1963660.1"/>
    <property type="molecule type" value="Genomic_DNA"/>
</dbReference>
<dbReference type="InterPro" id="IPR018996">
    <property type="entry name" value="Man1/Src1-like_C"/>
</dbReference>
<dbReference type="Pfam" id="PF12949">
    <property type="entry name" value="HeH"/>
    <property type="match status" value="1"/>
</dbReference>
<dbReference type="InterPro" id="IPR041885">
    <property type="entry name" value="MAN1_winged_helix_dom"/>
</dbReference>
<feature type="compositionally biased region" description="Polar residues" evidence="11">
    <location>
        <begin position="180"/>
        <end position="192"/>
    </location>
</feature>
<dbReference type="Gene3D" id="1.10.10.1180">
    <property type="entry name" value="MAN1, winged-helix domain"/>
    <property type="match status" value="1"/>
</dbReference>
<sequence>MADARGEYWYFEPNVDSSKITVPELRSILLKHGVTYPASAKKPVLVSLFNEQVLPQAAKLQRAHARTKRSTRGIVDVPSSATSTTTDDTNDEDETLIAPEPARRTRRTTRASTEEEEQRPAPVRRTKTPSRTVPTKHAREAEADVDEQPAVRRTRKSVPPVTKESPPDPEAWHRQDAGSPFTQENPFQSGSSPAGPDARERRRKSMGFEHKEKRKSDMNRRKTVQPKVEQLDRGIVVPTRKTFDVPYRRTRKEEEIEVPDSADTGEEFAPEEQLELVRARAKNGDMDILPPRRRKKSSDAAGTAKAFTLTLLTLVFGVLGGLWRQEKYAVGFCGVGPDAATSLGGVEVPDFAVALLPQCEPCPAHAFCYKDLAVECEKDFVKKEHPLSLNGLIPIPPTCEPDNEKTRRINVVADRAVQALRKRKAQFECKEPDAEGNIPESPEVSVEELKRGLSSLKRKSWTDQAFDDLFVDAIGEAARREEVVESGDGSERRLASTSLAELSLVCSIQRSLRETLERHLFSIVIVFFALASGSYGKYSFTRSRAMEARAKQLASDVFDRLANQAALAHEEPGAYGEPGLSMNQLRDDVLRHEFSAARRISLWDRVQKKVEHNSNVRAAVRQGQSGDITRMWEWIGPIQLIEDGRGSGKRGGRPGRQSLGWAPGSSPPEFKEVNVPKTRRTYCKGKDCKKHTQHKVTQYKAGKASLFAQGKRRYDRKQSGYGGQTKPVFHKRAKTTKKVVLRLECTQCKTKAQLSLKRCKHFELGGDKKTKGAALVF</sequence>
<dbReference type="GO" id="GO:1990904">
    <property type="term" value="C:ribonucleoprotein complex"/>
    <property type="evidence" value="ECO:0007669"/>
    <property type="project" value="UniProtKB-KW"/>
</dbReference>
<evidence type="ECO:0000256" key="1">
    <source>
        <dbReference type="ARBA" id="ARBA00004540"/>
    </source>
</evidence>
<feature type="region of interest" description="Disordered" evidence="11">
    <location>
        <begin position="643"/>
        <end position="672"/>
    </location>
</feature>
<dbReference type="InterPro" id="IPR011015">
    <property type="entry name" value="LEM/LEM-like_dom_sf"/>
</dbReference>
<dbReference type="Gene3D" id="3.10.450.80">
    <property type="match status" value="1"/>
</dbReference>
<accession>A0A6A5UH46</accession>
<dbReference type="PANTHER" id="PTHR47808">
    <property type="entry name" value="INNER NUCLEAR MEMBRANE PROTEIN HEH2-RELATED"/>
    <property type="match status" value="1"/>
</dbReference>
<dbReference type="InterPro" id="IPR011332">
    <property type="entry name" value="Ribosomal_zn-bd"/>
</dbReference>
<evidence type="ECO:0000313" key="14">
    <source>
        <dbReference type="EMBL" id="KAF1963660.1"/>
    </source>
</evidence>
<keyword evidence="6" id="KW-1133">Transmembrane helix</keyword>
<evidence type="ECO:0000259" key="12">
    <source>
        <dbReference type="Pfam" id="PF09402"/>
    </source>
</evidence>
<gene>
    <name evidence="14" type="ORF">CC80DRAFT_460569</name>
</gene>
<dbReference type="AlphaFoldDB" id="A0A6A5UH46"/>
<dbReference type="Gene3D" id="1.10.720.40">
    <property type="match status" value="1"/>
</dbReference>
<keyword evidence="9 10" id="KW-0687">Ribonucleoprotein</keyword>
<dbReference type="Pfam" id="PF00935">
    <property type="entry name" value="Ribosomal_L44"/>
    <property type="match status" value="1"/>
</dbReference>
<dbReference type="GO" id="GO:0005840">
    <property type="term" value="C:ribosome"/>
    <property type="evidence" value="ECO:0007669"/>
    <property type="project" value="UniProtKB-KW"/>
</dbReference>